<dbReference type="InParanoid" id="A0A482WXW6"/>
<proteinExistence type="predicted"/>
<evidence type="ECO:0000313" key="3">
    <source>
        <dbReference type="Proteomes" id="UP000291343"/>
    </source>
</evidence>
<keyword evidence="3" id="KW-1185">Reference proteome</keyword>
<gene>
    <name evidence="2" type="ORF">LSTR_LSTR005497</name>
</gene>
<sequence length="168" mass="18664">MDEFSPHNSHPRGGATPKHWRGIWRGSCPLIGQSYPSSYPPTLKTKWTPPRQTGRKGGGATPNTAGREGHPALSLVNPTPPLNPHHSYKMDDHWPDGWKRGRGHPGAGLWWGCLHLIGRAVPSNIHYLCFRCSYLNTLLKLGRNGVSCQPAYIYRLHQEPGGLHTPTE</sequence>
<feature type="region of interest" description="Disordered" evidence="1">
    <location>
        <begin position="40"/>
        <end position="72"/>
    </location>
</feature>
<protein>
    <submittedName>
        <fullName evidence="2">Uncharacterized protein</fullName>
    </submittedName>
</protein>
<accession>A0A482WXW6</accession>
<organism evidence="2 3">
    <name type="scientific">Laodelphax striatellus</name>
    <name type="common">Small brown planthopper</name>
    <name type="synonym">Delphax striatella</name>
    <dbReference type="NCBI Taxonomy" id="195883"/>
    <lineage>
        <taxon>Eukaryota</taxon>
        <taxon>Metazoa</taxon>
        <taxon>Ecdysozoa</taxon>
        <taxon>Arthropoda</taxon>
        <taxon>Hexapoda</taxon>
        <taxon>Insecta</taxon>
        <taxon>Pterygota</taxon>
        <taxon>Neoptera</taxon>
        <taxon>Paraneoptera</taxon>
        <taxon>Hemiptera</taxon>
        <taxon>Auchenorrhyncha</taxon>
        <taxon>Fulgoroidea</taxon>
        <taxon>Delphacidae</taxon>
        <taxon>Criomorphinae</taxon>
        <taxon>Laodelphax</taxon>
    </lineage>
</organism>
<comment type="caution">
    <text evidence="2">The sequence shown here is derived from an EMBL/GenBank/DDBJ whole genome shotgun (WGS) entry which is preliminary data.</text>
</comment>
<reference evidence="2 3" key="1">
    <citation type="journal article" date="2017" name="Gigascience">
        <title>Genome sequence of the small brown planthopper, Laodelphax striatellus.</title>
        <authorList>
            <person name="Zhu J."/>
            <person name="Jiang F."/>
            <person name="Wang X."/>
            <person name="Yang P."/>
            <person name="Bao Y."/>
            <person name="Zhao W."/>
            <person name="Wang W."/>
            <person name="Lu H."/>
            <person name="Wang Q."/>
            <person name="Cui N."/>
            <person name="Li J."/>
            <person name="Chen X."/>
            <person name="Luo L."/>
            <person name="Yu J."/>
            <person name="Kang L."/>
            <person name="Cui F."/>
        </authorList>
    </citation>
    <scope>NUCLEOTIDE SEQUENCE [LARGE SCALE GENOMIC DNA]</scope>
    <source>
        <strain evidence="2">Lst14</strain>
    </source>
</reference>
<dbReference type="AlphaFoldDB" id="A0A482WXW6"/>
<evidence type="ECO:0000313" key="2">
    <source>
        <dbReference type="EMBL" id="RZF38136.1"/>
    </source>
</evidence>
<dbReference type="Proteomes" id="UP000291343">
    <property type="component" value="Unassembled WGS sequence"/>
</dbReference>
<evidence type="ECO:0000256" key="1">
    <source>
        <dbReference type="SAM" id="MobiDB-lite"/>
    </source>
</evidence>
<dbReference type="EMBL" id="QKKF02022802">
    <property type="protein sequence ID" value="RZF38136.1"/>
    <property type="molecule type" value="Genomic_DNA"/>
</dbReference>
<name>A0A482WXW6_LAOST</name>